<reference evidence="3" key="1">
    <citation type="journal article" date="2019" name="Int. J. Syst. Evol. Microbiol.">
        <title>The Global Catalogue of Microorganisms (GCM) 10K type strain sequencing project: providing services to taxonomists for standard genome sequencing and annotation.</title>
        <authorList>
            <consortium name="The Broad Institute Genomics Platform"/>
            <consortium name="The Broad Institute Genome Sequencing Center for Infectious Disease"/>
            <person name="Wu L."/>
            <person name="Ma J."/>
        </authorList>
    </citation>
    <scope>NUCLEOTIDE SEQUENCE [LARGE SCALE GENOMIC DNA]</scope>
    <source>
        <strain evidence="3">KCTC 42662</strain>
    </source>
</reference>
<dbReference type="SUPFAM" id="SSF56925">
    <property type="entry name" value="OMPA-like"/>
    <property type="match status" value="1"/>
</dbReference>
<dbReference type="Proteomes" id="UP001597545">
    <property type="component" value="Unassembled WGS sequence"/>
</dbReference>
<sequence>MKALYFLTLAFASALVADSVPCLAQTADSITRKTTFTWSTLLSNNANYYGQAATERLPFAYTDLRMRTAVGWYVSAGGYQLLKEGAFPSEWHVGTGLDFSIGKQISLNVGYTRSFYSDDSPLLQASNPNSISAEIGFNHLFQTDLEGDYNFGKENDFFTTLTNSKVVPLHSFTDKDLLYVKPSVALTAGTQRYYTTYLEEKKRRFGLPDLLGNKILPNEQEPEYDETTVQSTDFKMLSYNFQVPLIWQYRSSAILLSYQLSILGKDVSAEQRHNSFLNVGYFYQF</sequence>
<evidence type="ECO:0008006" key="4">
    <source>
        <dbReference type="Google" id="ProtNLM"/>
    </source>
</evidence>
<keyword evidence="3" id="KW-1185">Reference proteome</keyword>
<evidence type="ECO:0000313" key="3">
    <source>
        <dbReference type="Proteomes" id="UP001597545"/>
    </source>
</evidence>
<name>A0ABW5KKD9_9SPHI</name>
<protein>
    <recommendedName>
        <fullName evidence="4">DUF3078 domain-containing protein</fullName>
    </recommendedName>
</protein>
<dbReference type="InterPro" id="IPR011250">
    <property type="entry name" value="OMP/PagP_B-barrel"/>
</dbReference>
<dbReference type="RefSeq" id="WP_380905429.1">
    <property type="nucleotide sequence ID" value="NZ_JBHUEG010000012.1"/>
</dbReference>
<evidence type="ECO:0000313" key="2">
    <source>
        <dbReference type="EMBL" id="MFD2549109.1"/>
    </source>
</evidence>
<organism evidence="2 3">
    <name type="scientific">Sphingobacterium suaedae</name>
    <dbReference type="NCBI Taxonomy" id="1686402"/>
    <lineage>
        <taxon>Bacteria</taxon>
        <taxon>Pseudomonadati</taxon>
        <taxon>Bacteroidota</taxon>
        <taxon>Sphingobacteriia</taxon>
        <taxon>Sphingobacteriales</taxon>
        <taxon>Sphingobacteriaceae</taxon>
        <taxon>Sphingobacterium</taxon>
    </lineage>
</organism>
<accession>A0ABW5KKD9</accession>
<dbReference type="EMBL" id="JBHULR010000015">
    <property type="protein sequence ID" value="MFD2549109.1"/>
    <property type="molecule type" value="Genomic_DNA"/>
</dbReference>
<keyword evidence="1" id="KW-0732">Signal</keyword>
<proteinExistence type="predicted"/>
<feature type="signal peptide" evidence="1">
    <location>
        <begin position="1"/>
        <end position="24"/>
    </location>
</feature>
<gene>
    <name evidence="2" type="ORF">ACFSR5_15790</name>
</gene>
<evidence type="ECO:0000256" key="1">
    <source>
        <dbReference type="SAM" id="SignalP"/>
    </source>
</evidence>
<comment type="caution">
    <text evidence="2">The sequence shown here is derived from an EMBL/GenBank/DDBJ whole genome shotgun (WGS) entry which is preliminary data.</text>
</comment>
<feature type="chain" id="PRO_5046912792" description="DUF3078 domain-containing protein" evidence="1">
    <location>
        <begin position="25"/>
        <end position="285"/>
    </location>
</feature>